<dbReference type="SUPFAM" id="SSF52540">
    <property type="entry name" value="P-loop containing nucleoside triphosphate hydrolases"/>
    <property type="match status" value="1"/>
</dbReference>
<dbReference type="PATRIC" id="fig|1333857.3.peg.2955"/>
<dbReference type="Pfam" id="PF13307">
    <property type="entry name" value="Helicase_C_2"/>
    <property type="match status" value="1"/>
</dbReference>
<dbReference type="InterPro" id="IPR006555">
    <property type="entry name" value="ATP-dep_Helicase_C"/>
</dbReference>
<dbReference type="GO" id="GO:0004386">
    <property type="term" value="F:helicase activity"/>
    <property type="evidence" value="ECO:0007669"/>
    <property type="project" value="InterPro"/>
</dbReference>
<dbReference type="SMART" id="SM00491">
    <property type="entry name" value="HELICc2"/>
    <property type="match status" value="1"/>
</dbReference>
<evidence type="ECO:0000259" key="1">
    <source>
        <dbReference type="PROSITE" id="PS51192"/>
    </source>
</evidence>
<name>T5K4I5_MICMQ</name>
<dbReference type="EMBL" id="ATAO01000206">
    <property type="protein sequence ID" value="EQM74796.1"/>
    <property type="molecule type" value="Genomic_DNA"/>
</dbReference>
<dbReference type="GO" id="GO:0003676">
    <property type="term" value="F:nucleic acid binding"/>
    <property type="evidence" value="ECO:0007669"/>
    <property type="project" value="InterPro"/>
</dbReference>
<dbReference type="GO" id="GO:0016818">
    <property type="term" value="F:hydrolase activity, acting on acid anhydrides, in phosphorus-containing anhydrides"/>
    <property type="evidence" value="ECO:0007669"/>
    <property type="project" value="InterPro"/>
</dbReference>
<accession>T5K4I5</accession>
<gene>
    <name evidence="2" type="ORF">L687_04885</name>
</gene>
<dbReference type="Gene3D" id="3.40.50.300">
    <property type="entry name" value="P-loop containing nucleotide triphosphate hydrolases"/>
    <property type="match status" value="2"/>
</dbReference>
<sequence length="841" mass="90954">MTKKPGFNFGKLTAGTAIRAITEPTALFDALPNKEVGYGYLRAVQGAVLDAWYPRRTETDLVIKTNTGGGKTIVGLLMLQSSLHEGVGPALYVAPDPHLAERVAEEARALGLVVVTDPEHHKFTAGEAICVTTMQTLMNAKTRFGIEGSATRQPIPVGTIVIDDAHAALAIAEEAARLAIPATHEAYKPLLDLFEEELKAQGLNAYLDIRDGDRSAVLRIPFWAWIERQEQVLAILRPHRATSDFEWAWPVMSDLLAICEVTASAEEVEIKPPCTPAEKFPSFAEAKRRIYMTATLADDSLLVTHFDANPESVANSIVPDTASDLGDRLVLAPQELNPTIKVSEIRELAGAVAEDHNVVVLVPSWRLANEWSKFADKTASKPDDISAVVAELRAGHVGLVVIVGRYDGIDLPDDACRLLVIDSLPFAYTGSERREAIALRDSEAMVARQLQRLEQGIGRGVRSRDDRCAVVLIGPRLTQLVARADVADRLSPATRAQLKLSRTIASDLDGATVEDIEAVVRQVIGGDADFRTLSREALLGVKYDPGAVSDVSRHLRAAYNSARVGRYEEAAEHAGNAVDAAVAAGDTRLAGWLGETHAAYLGHVNGVTAQLVLDQASRNNPAVLTPLAGIDYEHLGQNDDQAQQAKSFLSATYANGAELIVGIDALITDLAWDPVRTDEAEDSLASLGQHLGFLAQQPERDFKIGSDVMWSIGMHRYVVIEAKTGATANVIWKKDINQLAGSVNWAQGEYGADATVIPLVVHPSHVVERAGTPPPNCRSINRADMKELKKALKKFARALAQDDGFKDVAAIGAQLSALNLTADGFFPSFTRRTKREPRESS</sequence>
<dbReference type="GO" id="GO:0005524">
    <property type="term" value="F:ATP binding"/>
    <property type="evidence" value="ECO:0007669"/>
    <property type="project" value="InterPro"/>
</dbReference>
<proteinExistence type="predicted"/>
<dbReference type="Proteomes" id="UP000016033">
    <property type="component" value="Unassembled WGS sequence"/>
</dbReference>
<dbReference type="GO" id="GO:0006139">
    <property type="term" value="P:nucleobase-containing compound metabolic process"/>
    <property type="evidence" value="ECO:0007669"/>
    <property type="project" value="InterPro"/>
</dbReference>
<dbReference type="InterPro" id="IPR027417">
    <property type="entry name" value="P-loop_NTPase"/>
</dbReference>
<dbReference type="InterPro" id="IPR014001">
    <property type="entry name" value="Helicase_ATP-bd"/>
</dbReference>
<reference evidence="2 3" key="1">
    <citation type="journal article" date="2013" name="Genome Announc.">
        <title>Whole-genome sequences of five oyster-associated bacteria show potential for crude oil hydrocarbon degradation.</title>
        <authorList>
            <person name="Chauhan A."/>
            <person name="Green S."/>
            <person name="Pathak A."/>
            <person name="Thomas J."/>
            <person name="Venkatramanan R."/>
        </authorList>
    </citation>
    <scope>NUCLEOTIDE SEQUENCE [LARGE SCALE GENOMIC DNA]</scope>
    <source>
        <strain evidence="2 3">MF109</strain>
    </source>
</reference>
<dbReference type="PROSITE" id="PS51192">
    <property type="entry name" value="HELICASE_ATP_BIND_1"/>
    <property type="match status" value="1"/>
</dbReference>
<dbReference type="Pfam" id="PF00270">
    <property type="entry name" value="DEAD"/>
    <property type="match status" value="1"/>
</dbReference>
<protein>
    <recommendedName>
        <fullName evidence="1">Helicase ATP-binding domain-containing protein</fullName>
    </recommendedName>
</protein>
<organism evidence="2 3">
    <name type="scientific">Microbacterium maritypicum MF109</name>
    <dbReference type="NCBI Taxonomy" id="1333857"/>
    <lineage>
        <taxon>Bacteria</taxon>
        <taxon>Bacillati</taxon>
        <taxon>Actinomycetota</taxon>
        <taxon>Actinomycetes</taxon>
        <taxon>Micrococcales</taxon>
        <taxon>Microbacteriaceae</taxon>
        <taxon>Microbacterium</taxon>
    </lineage>
</organism>
<dbReference type="InterPro" id="IPR011545">
    <property type="entry name" value="DEAD/DEAH_box_helicase_dom"/>
</dbReference>
<dbReference type="AlphaFoldDB" id="T5K4I5"/>
<dbReference type="SMART" id="SM00487">
    <property type="entry name" value="DEXDc"/>
    <property type="match status" value="1"/>
</dbReference>
<feature type="domain" description="Helicase ATP-binding" evidence="1">
    <location>
        <begin position="52"/>
        <end position="314"/>
    </location>
</feature>
<comment type="caution">
    <text evidence="2">The sequence shown here is derived from an EMBL/GenBank/DDBJ whole genome shotgun (WGS) entry which is preliminary data.</text>
</comment>
<evidence type="ECO:0000313" key="3">
    <source>
        <dbReference type="Proteomes" id="UP000016033"/>
    </source>
</evidence>
<evidence type="ECO:0000313" key="2">
    <source>
        <dbReference type="EMBL" id="EQM74796.1"/>
    </source>
</evidence>
<dbReference type="RefSeq" id="WP_021200886.1">
    <property type="nucleotide sequence ID" value="NZ_ATAO01000206.1"/>
</dbReference>